<feature type="compositionally biased region" description="Pro residues" evidence="13">
    <location>
        <begin position="911"/>
        <end position="932"/>
    </location>
</feature>
<evidence type="ECO:0000256" key="13">
    <source>
        <dbReference type="SAM" id="MobiDB-lite"/>
    </source>
</evidence>
<evidence type="ECO:0000256" key="14">
    <source>
        <dbReference type="SAM" id="Phobius"/>
    </source>
</evidence>
<comment type="caution">
    <text evidence="11">Lacks conserved residue(s) required for the propagation of feature annotation.</text>
</comment>
<evidence type="ECO:0000256" key="7">
    <source>
        <dbReference type="ARBA" id="ARBA00022989"/>
    </source>
</evidence>
<dbReference type="Gene3D" id="3.40.390.10">
    <property type="entry name" value="Collagenase (Catalytic Domain)"/>
    <property type="match status" value="1"/>
</dbReference>
<sequence>MPVGDEPPLPNPPVPCLPPVTRSQQTRVVEESERDSEEESFCLDWMRSPEPEEIISVPERWESNLRPEAPEFLLEVPETVDIPEPLEFQLEVPEAVGIPVAPEAYSGDYSSMPSLEGSYSEETSAPVIERRIEPTPIVLPPEEELIEPEPKRSVRPPQRLTYDSPGHSTEEAITTVQRLPEVSAMLAEQSKYPDIVQYGLEMEGKPVVLHLEKTEDLISNNYTETSYSSDGTPVTSTPEIQDHCYYQGSVKNESDSWASISTCRGISGIILTGGRRYLIAPLKQTDSEEHAVYPYEALENTPLTCGVTNDTYTDDTITMVARSSSSAEKQALLQSKKYVELYIVADNSMFIKYNRNSETLKQRIFEIVNFVNVVYKGVNTFVALTGIEIWDRRDEFQVVSNPSTDLSEFSKWRQEKLLPRKSHDNAQFLTNTDFDGSTVGLAYISTFCSSSHSTGVIQDHSDRSIAIGATLAHEMGHNLGMLHDETYCSCPHESCVMADTLSYNTPSLFSVCSHRFYQEFIMKHMPMCMKNMPQKVDIKAPPVCGNKFTESGEDCDCGPVEECRNPCCDATTCKLKPEAQCAEGECCANCQVKEAGIVCRPAKDDCDLAEMCGGVTSTCPSDRFRINGISCKNGQGYCFNGKCPTLNSQCSALWGSGAQVRASCFQCNRGVDIGQNTRCASSEDVLCGVLYCSGGSDTPMITGRWSTVNFNCKAVINPLITVEDGTHCGDGKVCQNGRCREIEIAYSTEQCATKCQEHAVCDSELQCQCEAGYAPPDCTSTKSSSYIIVIVIVLIIVCLFIIGVAYLVYKRSQRKKQRYIQDPTSGMENPTFNIQERSYGQHVSKAQMPQAYQSPINNLPYPPTNKPQYPPVNKPLYPPASNSAFPPASNPPYPPANKPQYPPANKTMFPVAPPQKPANSPPYPPPNKPGPPHQALKPYRN</sequence>
<reference evidence="18" key="2">
    <citation type="submission" date="2025-09" db="UniProtKB">
        <authorList>
            <consortium name="Ensembl"/>
        </authorList>
    </citation>
    <scope>IDENTIFICATION</scope>
</reference>
<feature type="domain" description="Peptidase M12B" evidence="17">
    <location>
        <begin position="337"/>
        <end position="533"/>
    </location>
</feature>
<dbReference type="GO" id="GO:0006508">
    <property type="term" value="P:proteolysis"/>
    <property type="evidence" value="ECO:0007669"/>
    <property type="project" value="InterPro"/>
</dbReference>
<dbReference type="CDD" id="cd04269">
    <property type="entry name" value="ZnMc_adamalysin_II_like"/>
    <property type="match status" value="1"/>
</dbReference>
<evidence type="ECO:0000256" key="11">
    <source>
        <dbReference type="PROSITE-ProRule" id="PRU00076"/>
    </source>
</evidence>
<dbReference type="Gene3D" id="4.10.70.10">
    <property type="entry name" value="Disintegrin domain"/>
    <property type="match status" value="1"/>
</dbReference>
<keyword evidence="9 11" id="KW-1015">Disulfide bond</keyword>
<dbReference type="FunFam" id="4.10.70.10:FF:000001">
    <property type="entry name" value="Disintegrin and metalloproteinase domain-containing protein 22"/>
    <property type="match status" value="1"/>
</dbReference>
<feature type="disulfide bond" evidence="12">
    <location>
        <begin position="488"/>
        <end position="512"/>
    </location>
</feature>
<dbReference type="PROSITE" id="PS00427">
    <property type="entry name" value="DISINTEGRIN_1"/>
    <property type="match status" value="1"/>
</dbReference>
<dbReference type="Pfam" id="PF01562">
    <property type="entry name" value="Pep_M12B_propep"/>
    <property type="match status" value="1"/>
</dbReference>
<dbReference type="InterPro" id="IPR001590">
    <property type="entry name" value="Peptidase_M12B"/>
</dbReference>
<dbReference type="InterPro" id="IPR006586">
    <property type="entry name" value="ADAM_Cys-rich"/>
</dbReference>
<feature type="transmembrane region" description="Helical" evidence="14">
    <location>
        <begin position="786"/>
        <end position="809"/>
    </location>
</feature>
<feature type="binding site" evidence="12">
    <location>
        <position position="483"/>
    </location>
    <ligand>
        <name>Zn(2+)</name>
        <dbReference type="ChEBI" id="CHEBI:29105"/>
        <note>catalytic</note>
    </ligand>
</feature>
<protein>
    <recommendedName>
        <fullName evidence="20">Metalloproteinase</fullName>
    </recommendedName>
</protein>
<dbReference type="PROSITE" id="PS50214">
    <property type="entry name" value="DISINTEGRIN_2"/>
    <property type="match status" value="1"/>
</dbReference>
<keyword evidence="3 14" id="KW-0812">Transmembrane</keyword>
<evidence type="ECO:0000259" key="15">
    <source>
        <dbReference type="PROSITE" id="PS50026"/>
    </source>
</evidence>
<feature type="disulfide bond" evidence="12">
    <location>
        <begin position="490"/>
        <end position="495"/>
    </location>
</feature>
<dbReference type="FunFam" id="3.40.390.10:FF:000002">
    <property type="entry name" value="Disintegrin and metalloproteinase domain-containing protein 22"/>
    <property type="match status" value="1"/>
</dbReference>
<evidence type="ECO:0000256" key="3">
    <source>
        <dbReference type="ARBA" id="ARBA00022692"/>
    </source>
</evidence>
<keyword evidence="5" id="KW-0378">Hydrolase</keyword>
<feature type="binding site" evidence="12">
    <location>
        <position position="473"/>
    </location>
    <ligand>
        <name>Zn(2+)</name>
        <dbReference type="ChEBI" id="CHEBI:29105"/>
        <note>catalytic</note>
    </ligand>
</feature>
<feature type="domain" description="EGF-like" evidence="15">
    <location>
        <begin position="747"/>
        <end position="779"/>
    </location>
</feature>
<evidence type="ECO:0000256" key="10">
    <source>
        <dbReference type="PROSITE-ProRule" id="PRU00068"/>
    </source>
</evidence>
<feature type="region of interest" description="Disordered" evidence="13">
    <location>
        <begin position="147"/>
        <end position="170"/>
    </location>
</feature>
<comment type="cofactor">
    <cofactor evidence="1">
        <name>Zn(2+)</name>
        <dbReference type="ChEBI" id="CHEBI:29105"/>
    </cofactor>
</comment>
<feature type="compositionally biased region" description="Acidic residues" evidence="13">
    <location>
        <begin position="32"/>
        <end position="41"/>
    </location>
</feature>
<dbReference type="SUPFAM" id="SSF55486">
    <property type="entry name" value="Metalloproteases ('zincins'), catalytic domain"/>
    <property type="match status" value="1"/>
</dbReference>
<feature type="binding site" evidence="12">
    <location>
        <position position="477"/>
    </location>
    <ligand>
        <name>Zn(2+)</name>
        <dbReference type="ChEBI" id="CHEBI:29105"/>
        <note>catalytic</note>
    </ligand>
</feature>
<evidence type="ECO:0000313" key="18">
    <source>
        <dbReference type="Ensembl" id="ENSLLEP00000020873.1"/>
    </source>
</evidence>
<dbReference type="PROSITE" id="PS50026">
    <property type="entry name" value="EGF_3"/>
    <property type="match status" value="1"/>
</dbReference>
<keyword evidence="7 14" id="KW-1133">Transmembrane helix</keyword>
<dbReference type="AlphaFoldDB" id="A0A8C5MYC5"/>
<feature type="compositionally biased region" description="Pro residues" evidence="13">
    <location>
        <begin position="860"/>
        <end position="878"/>
    </location>
</feature>
<keyword evidence="6 12" id="KW-0862">Zinc</keyword>
<dbReference type="Pfam" id="PF01421">
    <property type="entry name" value="Reprolysin"/>
    <property type="match status" value="1"/>
</dbReference>
<keyword evidence="4 12" id="KW-0479">Metal-binding</keyword>
<feature type="disulfide bond" evidence="12">
    <location>
        <begin position="448"/>
        <end position="528"/>
    </location>
</feature>
<comment type="subcellular location">
    <subcellularLocation>
        <location evidence="2">Membrane</location>
        <topology evidence="2">Single-pass type I membrane protein</topology>
    </subcellularLocation>
</comment>
<evidence type="ECO:0000259" key="16">
    <source>
        <dbReference type="PROSITE" id="PS50214"/>
    </source>
</evidence>
<evidence type="ECO:0000256" key="2">
    <source>
        <dbReference type="ARBA" id="ARBA00004479"/>
    </source>
</evidence>
<dbReference type="SMART" id="SM00050">
    <property type="entry name" value="DISIN"/>
    <property type="match status" value="1"/>
</dbReference>
<keyword evidence="19" id="KW-1185">Reference proteome</keyword>
<feature type="region of interest" description="Disordered" evidence="13">
    <location>
        <begin position="853"/>
        <end position="941"/>
    </location>
</feature>
<keyword evidence="11" id="KW-0245">EGF-like domain</keyword>
<evidence type="ECO:0000256" key="8">
    <source>
        <dbReference type="ARBA" id="ARBA00023136"/>
    </source>
</evidence>
<dbReference type="PANTHER" id="PTHR11905:SF32">
    <property type="entry name" value="DISINTEGRIN AND METALLOPROTEINASE DOMAIN-CONTAINING PROTEIN 28"/>
    <property type="match status" value="1"/>
</dbReference>
<feature type="disulfide bond" evidence="10">
    <location>
        <begin position="599"/>
        <end position="619"/>
    </location>
</feature>
<accession>A0A8C5MYC5</accession>
<feature type="compositionally biased region" description="Pro residues" evidence="13">
    <location>
        <begin position="888"/>
        <end position="902"/>
    </location>
</feature>
<dbReference type="PROSITE" id="PS01186">
    <property type="entry name" value="EGF_2"/>
    <property type="match status" value="1"/>
</dbReference>
<dbReference type="GO" id="GO:0005886">
    <property type="term" value="C:plasma membrane"/>
    <property type="evidence" value="ECO:0007669"/>
    <property type="project" value="TreeGrafter"/>
</dbReference>
<feature type="disulfide bond" evidence="11">
    <location>
        <begin position="751"/>
        <end position="761"/>
    </location>
</feature>
<dbReference type="SMART" id="SM00608">
    <property type="entry name" value="ACR"/>
    <property type="match status" value="1"/>
</dbReference>
<feature type="region of interest" description="Disordered" evidence="13">
    <location>
        <begin position="1"/>
        <end position="47"/>
    </location>
</feature>
<feature type="domain" description="Disintegrin" evidence="16">
    <location>
        <begin position="541"/>
        <end position="627"/>
    </location>
</feature>
<evidence type="ECO:0000256" key="6">
    <source>
        <dbReference type="ARBA" id="ARBA00022833"/>
    </source>
</evidence>
<evidence type="ECO:0008006" key="20">
    <source>
        <dbReference type="Google" id="ProtNLM"/>
    </source>
</evidence>
<evidence type="ECO:0000259" key="17">
    <source>
        <dbReference type="PROSITE" id="PS50215"/>
    </source>
</evidence>
<dbReference type="PANTHER" id="PTHR11905">
    <property type="entry name" value="ADAM A DISINTEGRIN AND METALLOPROTEASE DOMAIN"/>
    <property type="match status" value="1"/>
</dbReference>
<evidence type="ECO:0000313" key="19">
    <source>
        <dbReference type="Proteomes" id="UP000694569"/>
    </source>
</evidence>
<proteinExistence type="predicted"/>
<dbReference type="Proteomes" id="UP000694569">
    <property type="component" value="Unplaced"/>
</dbReference>
<dbReference type="InterPro" id="IPR000742">
    <property type="entry name" value="EGF"/>
</dbReference>
<evidence type="ECO:0000256" key="9">
    <source>
        <dbReference type="ARBA" id="ARBA00023157"/>
    </source>
</evidence>
<name>A0A8C5MYC5_9ANUR</name>
<dbReference type="InterPro" id="IPR024079">
    <property type="entry name" value="MetalloPept_cat_dom_sf"/>
</dbReference>
<dbReference type="Ensembl" id="ENSLLET00000021687.1">
    <property type="protein sequence ID" value="ENSLLEP00000020873.1"/>
    <property type="gene ID" value="ENSLLEG00000012998.1"/>
</dbReference>
<dbReference type="PRINTS" id="PR00289">
    <property type="entry name" value="DISINTEGRIN"/>
</dbReference>
<keyword evidence="8 14" id="KW-0472">Membrane</keyword>
<dbReference type="InterPro" id="IPR001762">
    <property type="entry name" value="Disintegrin_dom"/>
</dbReference>
<reference evidence="18" key="1">
    <citation type="submission" date="2025-08" db="UniProtKB">
        <authorList>
            <consortium name="Ensembl"/>
        </authorList>
    </citation>
    <scope>IDENTIFICATION</scope>
</reference>
<dbReference type="GO" id="GO:0004222">
    <property type="term" value="F:metalloendopeptidase activity"/>
    <property type="evidence" value="ECO:0007669"/>
    <property type="project" value="InterPro"/>
</dbReference>
<evidence type="ECO:0000256" key="5">
    <source>
        <dbReference type="ARBA" id="ARBA00022801"/>
    </source>
</evidence>
<organism evidence="18 19">
    <name type="scientific">Leptobrachium leishanense</name>
    <name type="common">Leishan spiny toad</name>
    <dbReference type="NCBI Taxonomy" id="445787"/>
    <lineage>
        <taxon>Eukaryota</taxon>
        <taxon>Metazoa</taxon>
        <taxon>Chordata</taxon>
        <taxon>Craniata</taxon>
        <taxon>Vertebrata</taxon>
        <taxon>Euteleostomi</taxon>
        <taxon>Amphibia</taxon>
        <taxon>Batrachia</taxon>
        <taxon>Anura</taxon>
        <taxon>Pelobatoidea</taxon>
        <taxon>Megophryidae</taxon>
        <taxon>Leptobrachium</taxon>
    </lineage>
</organism>
<dbReference type="InterPro" id="IPR018358">
    <property type="entry name" value="Disintegrin_CS"/>
</dbReference>
<dbReference type="Pfam" id="PF08516">
    <property type="entry name" value="ADAM_CR"/>
    <property type="match status" value="1"/>
</dbReference>
<feature type="compositionally biased region" description="Pro residues" evidence="13">
    <location>
        <begin position="1"/>
        <end position="18"/>
    </location>
</feature>
<dbReference type="SUPFAM" id="SSF57552">
    <property type="entry name" value="Blood coagulation inhibitor (disintegrin)"/>
    <property type="match status" value="1"/>
</dbReference>
<dbReference type="Pfam" id="PF00200">
    <property type="entry name" value="Disintegrin"/>
    <property type="match status" value="1"/>
</dbReference>
<dbReference type="InterPro" id="IPR034027">
    <property type="entry name" value="Reprolysin_adamalysin"/>
</dbReference>
<feature type="disulfide bond" evidence="11">
    <location>
        <begin position="769"/>
        <end position="778"/>
    </location>
</feature>
<evidence type="ECO:0000256" key="1">
    <source>
        <dbReference type="ARBA" id="ARBA00001947"/>
    </source>
</evidence>
<feature type="active site" evidence="12">
    <location>
        <position position="474"/>
    </location>
</feature>
<dbReference type="GO" id="GO:0046872">
    <property type="term" value="F:metal ion binding"/>
    <property type="evidence" value="ECO:0007669"/>
    <property type="project" value="UniProtKB-KW"/>
</dbReference>
<evidence type="ECO:0000256" key="4">
    <source>
        <dbReference type="ARBA" id="ARBA00022723"/>
    </source>
</evidence>
<dbReference type="OrthoDB" id="5951731at2759"/>
<dbReference type="GeneTree" id="ENSGT00940000156716"/>
<dbReference type="PROSITE" id="PS50215">
    <property type="entry name" value="ADAM_MEPRO"/>
    <property type="match status" value="1"/>
</dbReference>
<dbReference type="InterPro" id="IPR002870">
    <property type="entry name" value="Peptidase_M12B_N"/>
</dbReference>
<evidence type="ECO:0000256" key="12">
    <source>
        <dbReference type="PROSITE-ProRule" id="PRU00276"/>
    </source>
</evidence>
<dbReference type="InterPro" id="IPR036436">
    <property type="entry name" value="Disintegrin_dom_sf"/>
</dbReference>